<evidence type="ECO:0000256" key="1">
    <source>
        <dbReference type="SAM" id="MobiDB-lite"/>
    </source>
</evidence>
<protein>
    <submittedName>
        <fullName evidence="2">Uncharacterized protein</fullName>
    </submittedName>
</protein>
<keyword evidence="3" id="KW-1185">Reference proteome</keyword>
<dbReference type="EMBL" id="CP022957">
    <property type="protein sequence ID" value="ASV31227.1"/>
    <property type="molecule type" value="Genomic_DNA"/>
</dbReference>
<dbReference type="KEGG" id="marb:CJ263_13950"/>
<name>A0A223V7P0_9FLAO</name>
<feature type="compositionally biased region" description="Basic and acidic residues" evidence="1">
    <location>
        <begin position="12"/>
        <end position="21"/>
    </location>
</feature>
<organism evidence="2 3">
    <name type="scientific">Maribacter cobaltidurans</name>
    <dbReference type="NCBI Taxonomy" id="1178778"/>
    <lineage>
        <taxon>Bacteria</taxon>
        <taxon>Pseudomonadati</taxon>
        <taxon>Bacteroidota</taxon>
        <taxon>Flavobacteriia</taxon>
        <taxon>Flavobacteriales</taxon>
        <taxon>Flavobacteriaceae</taxon>
        <taxon>Maribacter</taxon>
    </lineage>
</organism>
<gene>
    <name evidence="2" type="ORF">CJ263_13950</name>
</gene>
<accession>A0A223V7P0</accession>
<dbReference type="RefSeq" id="WP_094997838.1">
    <property type="nucleotide sequence ID" value="NZ_BMJL01000004.1"/>
</dbReference>
<reference evidence="2 3" key="1">
    <citation type="submission" date="2017-08" db="EMBL/GenBank/DDBJ databases">
        <title>The complete genome sequence of Maribacter sp. B1, isolated from deep-sea sediment.</title>
        <authorList>
            <person name="Wu Y.-H."/>
            <person name="Cheng H."/>
            <person name="Xu X.-W."/>
        </authorList>
    </citation>
    <scope>NUCLEOTIDE SEQUENCE [LARGE SCALE GENOMIC DNA]</scope>
    <source>
        <strain evidence="2 3">B1</strain>
    </source>
</reference>
<dbReference type="OrthoDB" id="1448904at2"/>
<evidence type="ECO:0000313" key="2">
    <source>
        <dbReference type="EMBL" id="ASV31227.1"/>
    </source>
</evidence>
<proteinExistence type="predicted"/>
<evidence type="ECO:0000313" key="3">
    <source>
        <dbReference type="Proteomes" id="UP000215244"/>
    </source>
</evidence>
<dbReference type="AlphaFoldDB" id="A0A223V7P0"/>
<feature type="region of interest" description="Disordered" evidence="1">
    <location>
        <begin position="1"/>
        <end position="21"/>
    </location>
</feature>
<sequence>MLEQDQNPFKKMQGDLKDVPPELRQKVMNDVALAKLIMEMATLFTSNYGSLIEGLLKTNKTK</sequence>
<dbReference type="Proteomes" id="UP000215244">
    <property type="component" value="Chromosome"/>
</dbReference>